<evidence type="ECO:0000256" key="1">
    <source>
        <dbReference type="SAM" id="Phobius"/>
    </source>
</evidence>
<evidence type="ECO:0000313" key="2">
    <source>
        <dbReference type="EMBL" id="GAA0319549.1"/>
    </source>
</evidence>
<feature type="transmembrane region" description="Helical" evidence="1">
    <location>
        <begin position="59"/>
        <end position="80"/>
    </location>
</feature>
<keyword evidence="1" id="KW-0472">Membrane</keyword>
<keyword evidence="1" id="KW-0812">Transmembrane</keyword>
<sequence length="81" mass="9019">METKEPFDQEKELSHLMDQFHVTVPDFPAQKTPMDRVGDLLFSEAPNPLQSMSLTTSSITLIQTIPVAVAVVIPGLLLWLL</sequence>
<protein>
    <submittedName>
        <fullName evidence="2">Uncharacterized protein</fullName>
    </submittedName>
</protein>
<comment type="caution">
    <text evidence="2">The sequence shown here is derived from an EMBL/GenBank/DDBJ whole genome shotgun (WGS) entry which is preliminary data.</text>
</comment>
<gene>
    <name evidence="2" type="ORF">GCM10008967_07600</name>
</gene>
<dbReference type="RefSeq" id="WP_343796521.1">
    <property type="nucleotide sequence ID" value="NZ_BAAADJ010000006.1"/>
</dbReference>
<name>A0ABN0VX76_9BACI</name>
<reference evidence="2 3" key="1">
    <citation type="journal article" date="2019" name="Int. J. Syst. Evol. Microbiol.">
        <title>The Global Catalogue of Microorganisms (GCM) 10K type strain sequencing project: providing services to taxonomists for standard genome sequencing and annotation.</title>
        <authorList>
            <consortium name="The Broad Institute Genomics Platform"/>
            <consortium name="The Broad Institute Genome Sequencing Center for Infectious Disease"/>
            <person name="Wu L."/>
            <person name="Ma J."/>
        </authorList>
    </citation>
    <scope>NUCLEOTIDE SEQUENCE [LARGE SCALE GENOMIC DNA]</scope>
    <source>
        <strain evidence="2 3">JCM 9731</strain>
    </source>
</reference>
<organism evidence="2 3">
    <name type="scientific">Bacillus carboniphilus</name>
    <dbReference type="NCBI Taxonomy" id="86663"/>
    <lineage>
        <taxon>Bacteria</taxon>
        <taxon>Bacillati</taxon>
        <taxon>Bacillota</taxon>
        <taxon>Bacilli</taxon>
        <taxon>Bacillales</taxon>
        <taxon>Bacillaceae</taxon>
        <taxon>Bacillus</taxon>
    </lineage>
</organism>
<evidence type="ECO:0000313" key="3">
    <source>
        <dbReference type="Proteomes" id="UP001500782"/>
    </source>
</evidence>
<proteinExistence type="predicted"/>
<keyword evidence="1" id="KW-1133">Transmembrane helix</keyword>
<accession>A0ABN0VX76</accession>
<dbReference type="Proteomes" id="UP001500782">
    <property type="component" value="Unassembled WGS sequence"/>
</dbReference>
<dbReference type="EMBL" id="BAAADJ010000006">
    <property type="protein sequence ID" value="GAA0319549.1"/>
    <property type="molecule type" value="Genomic_DNA"/>
</dbReference>
<keyword evidence="3" id="KW-1185">Reference proteome</keyword>